<evidence type="ECO:0000313" key="9">
    <source>
        <dbReference type="EMBL" id="UWZ58642.1"/>
    </source>
</evidence>
<reference evidence="9" key="1">
    <citation type="submission" date="2021-04" db="EMBL/GenBank/DDBJ databases">
        <title>Dactylosporangium aurantiacum NRRL B-8018 full assembly.</title>
        <authorList>
            <person name="Hartkoorn R.C."/>
            <person name="Beaudoing E."/>
            <person name="Hot D."/>
        </authorList>
    </citation>
    <scope>NUCLEOTIDE SEQUENCE</scope>
    <source>
        <strain evidence="9">NRRL B-8018</strain>
    </source>
</reference>
<sequence>MTTARPAGCAREVKNDPYRRTSLVMGLGSPADAATAAGKAAVLFAIAVAMFRLTQRRTLADLVPFDWVVATAIGAVIGRTATARDTAWTTGAAALLALLTVHAVVQRLRFQPVARRLIDPPPRVLVRDGQVDRRQLRRCGLTQIDLDAALRRHGHAGTDGVRLAVFEAQGGISVMSGPVAPAGRDEPC</sequence>
<keyword evidence="4 7" id="KW-0812">Transmembrane</keyword>
<dbReference type="Pfam" id="PF04239">
    <property type="entry name" value="DUF421"/>
    <property type="match status" value="1"/>
</dbReference>
<dbReference type="InterPro" id="IPR023090">
    <property type="entry name" value="UPF0702_alpha/beta_dom_sf"/>
</dbReference>
<keyword evidence="6 7" id="KW-0472">Membrane</keyword>
<gene>
    <name evidence="9" type="ORF">Daura_22215</name>
</gene>
<dbReference type="EMBL" id="CP073767">
    <property type="protein sequence ID" value="UWZ58642.1"/>
    <property type="molecule type" value="Genomic_DNA"/>
</dbReference>
<keyword evidence="3" id="KW-1003">Cell membrane</keyword>
<proteinExistence type="inferred from homology"/>
<evidence type="ECO:0000313" key="10">
    <source>
        <dbReference type="Proteomes" id="UP001058003"/>
    </source>
</evidence>
<evidence type="ECO:0000256" key="6">
    <source>
        <dbReference type="ARBA" id="ARBA00023136"/>
    </source>
</evidence>
<dbReference type="Proteomes" id="UP001058003">
    <property type="component" value="Chromosome"/>
</dbReference>
<dbReference type="KEGG" id="daur:Daura_22215"/>
<organism evidence="9 10">
    <name type="scientific">Dactylosporangium aurantiacum</name>
    <dbReference type="NCBI Taxonomy" id="35754"/>
    <lineage>
        <taxon>Bacteria</taxon>
        <taxon>Bacillati</taxon>
        <taxon>Actinomycetota</taxon>
        <taxon>Actinomycetes</taxon>
        <taxon>Micromonosporales</taxon>
        <taxon>Micromonosporaceae</taxon>
        <taxon>Dactylosporangium</taxon>
    </lineage>
</organism>
<comment type="subcellular location">
    <subcellularLocation>
        <location evidence="1">Cell membrane</location>
        <topology evidence="1">Multi-pass membrane protein</topology>
    </subcellularLocation>
</comment>
<feature type="domain" description="YetF C-terminal" evidence="8">
    <location>
        <begin position="114"/>
        <end position="176"/>
    </location>
</feature>
<keyword evidence="5 7" id="KW-1133">Transmembrane helix</keyword>
<feature type="transmembrane region" description="Helical" evidence="7">
    <location>
        <begin position="87"/>
        <end position="105"/>
    </location>
</feature>
<evidence type="ECO:0000256" key="5">
    <source>
        <dbReference type="ARBA" id="ARBA00022989"/>
    </source>
</evidence>
<accession>A0A9Q9IRV1</accession>
<name>A0A9Q9IRV1_9ACTN</name>
<evidence type="ECO:0000256" key="4">
    <source>
        <dbReference type="ARBA" id="ARBA00022692"/>
    </source>
</evidence>
<dbReference type="GO" id="GO:0005886">
    <property type="term" value="C:plasma membrane"/>
    <property type="evidence" value="ECO:0007669"/>
    <property type="project" value="UniProtKB-SubCell"/>
</dbReference>
<dbReference type="Gene3D" id="3.30.240.20">
    <property type="entry name" value="bsu07140 like domains"/>
    <property type="match status" value="1"/>
</dbReference>
<dbReference type="RefSeq" id="WP_211273932.1">
    <property type="nucleotide sequence ID" value="NZ_CP073767.1"/>
</dbReference>
<evidence type="ECO:0000256" key="2">
    <source>
        <dbReference type="ARBA" id="ARBA00006448"/>
    </source>
</evidence>
<keyword evidence="10" id="KW-1185">Reference proteome</keyword>
<dbReference type="PANTHER" id="PTHR34582">
    <property type="entry name" value="UPF0702 TRANSMEMBRANE PROTEIN YCAP"/>
    <property type="match status" value="1"/>
</dbReference>
<evidence type="ECO:0000259" key="8">
    <source>
        <dbReference type="Pfam" id="PF04239"/>
    </source>
</evidence>
<evidence type="ECO:0000256" key="1">
    <source>
        <dbReference type="ARBA" id="ARBA00004651"/>
    </source>
</evidence>
<dbReference type="AlphaFoldDB" id="A0A9Q9IRV1"/>
<dbReference type="InterPro" id="IPR007353">
    <property type="entry name" value="DUF421"/>
</dbReference>
<evidence type="ECO:0000256" key="3">
    <source>
        <dbReference type="ARBA" id="ARBA00022475"/>
    </source>
</evidence>
<feature type="transmembrane region" description="Helical" evidence="7">
    <location>
        <begin position="63"/>
        <end position="81"/>
    </location>
</feature>
<dbReference type="PANTHER" id="PTHR34582:SF6">
    <property type="entry name" value="UPF0702 TRANSMEMBRANE PROTEIN YCAP"/>
    <property type="match status" value="1"/>
</dbReference>
<evidence type="ECO:0000256" key="7">
    <source>
        <dbReference type="SAM" id="Phobius"/>
    </source>
</evidence>
<comment type="similarity">
    <text evidence="2">Belongs to the UPF0702 family.</text>
</comment>
<protein>
    <submittedName>
        <fullName evidence="9">DUF421 domain-containing protein</fullName>
    </submittedName>
</protein>